<dbReference type="EMBL" id="JBBPBM010000024">
    <property type="protein sequence ID" value="KAK8541996.1"/>
    <property type="molecule type" value="Genomic_DNA"/>
</dbReference>
<evidence type="ECO:0000313" key="10">
    <source>
        <dbReference type="EMBL" id="KAK8541996.1"/>
    </source>
</evidence>
<keyword evidence="4" id="KW-0735">Signal-anchor</keyword>
<keyword evidence="5 7" id="KW-1133">Transmembrane helix</keyword>
<name>A0ABR2DKN6_9ROSI</name>
<evidence type="ECO:0000259" key="8">
    <source>
        <dbReference type="Pfam" id="PF13839"/>
    </source>
</evidence>
<gene>
    <name evidence="10" type="ORF">V6N12_014607</name>
</gene>
<sequence>MSFAASPSTTIMKAYRGKLPLSVITVIVCAFAFLALLYTERLSFLSSNPILKSKSCARKAAVVKASDHQTAEENLEIPEIDDRFEFDPEECDITRGKWVFNRSINPLYNDSSCPYLDRQYSCVKNGRLDFGYRHWEWQPDDCNLPRFDPERALRKLRGKRLLFAGDSLQRNQWESFVCMVEWTIPPEKKSMKMGKVRSVFKAKEYNATIEFYWAPFLVESNSDIDVLDPKKRILKVDSVAKHSKHWEGVDILAFNTYVWWMSGLRLKTLWGSFANGEEGYWELDTPVAYQIGLKTWANWIDSTINPNKTRVFFTTMSPIHTRSEDWGRNNGLKCFNETEPVMRKNLWGSGSDKTMMGVVADVVKKMKVAVTVVNITQLSEYRVDAHSSIYTETGGRLLNDEEKADPGHHADCIHCITDVFSASGDFNLTLLGHLVAEPSLSLIGCCNELNAGYPRARGVVTITVVGRELAKRIKHHNTAYENYRRIFVPDSCSLKASSSPKEPLRVNVLFQHVQNMFSSENAVIAEAGDSWFNCQKLKLPRGCD</sequence>
<evidence type="ECO:0000256" key="4">
    <source>
        <dbReference type="ARBA" id="ARBA00022968"/>
    </source>
</evidence>
<evidence type="ECO:0000256" key="1">
    <source>
        <dbReference type="ARBA" id="ARBA00004167"/>
    </source>
</evidence>
<evidence type="ECO:0000256" key="7">
    <source>
        <dbReference type="SAM" id="Phobius"/>
    </source>
</evidence>
<evidence type="ECO:0000256" key="2">
    <source>
        <dbReference type="ARBA" id="ARBA00007727"/>
    </source>
</evidence>
<dbReference type="PANTHER" id="PTHR32285:SF7">
    <property type="entry name" value="PROTEIN TRICHOME BIREFRINGENCE-LIKE 3"/>
    <property type="match status" value="1"/>
</dbReference>
<protein>
    <recommendedName>
        <fullName evidence="12">Trichome birefringence-like N-terminal domain-containing protein</fullName>
    </recommendedName>
</protein>
<feature type="domain" description="Trichome birefringence-like N-terminal" evidence="9">
    <location>
        <begin position="89"/>
        <end position="143"/>
    </location>
</feature>
<accession>A0ABR2DKN6</accession>
<feature type="domain" description="Trichome birefringence-like C-terminal" evidence="8">
    <location>
        <begin position="144"/>
        <end position="414"/>
    </location>
</feature>
<evidence type="ECO:0008006" key="12">
    <source>
        <dbReference type="Google" id="ProtNLM"/>
    </source>
</evidence>
<dbReference type="InterPro" id="IPR026057">
    <property type="entry name" value="TBL_C"/>
</dbReference>
<reference evidence="10 11" key="1">
    <citation type="journal article" date="2024" name="G3 (Bethesda)">
        <title>Genome assembly of Hibiscus sabdariffa L. provides insights into metabolisms of medicinal natural products.</title>
        <authorList>
            <person name="Kim T."/>
        </authorList>
    </citation>
    <scope>NUCLEOTIDE SEQUENCE [LARGE SCALE GENOMIC DNA]</scope>
    <source>
        <strain evidence="10">TK-2024</strain>
        <tissue evidence="10">Old leaves</tissue>
    </source>
</reference>
<keyword evidence="3 7" id="KW-0812">Transmembrane</keyword>
<comment type="caution">
    <text evidence="10">The sequence shown here is derived from an EMBL/GenBank/DDBJ whole genome shotgun (WGS) entry which is preliminary data.</text>
</comment>
<evidence type="ECO:0000256" key="3">
    <source>
        <dbReference type="ARBA" id="ARBA00022692"/>
    </source>
</evidence>
<dbReference type="InterPro" id="IPR029962">
    <property type="entry name" value="TBL"/>
</dbReference>
<proteinExistence type="inferred from homology"/>
<dbReference type="Proteomes" id="UP001472677">
    <property type="component" value="Unassembled WGS sequence"/>
</dbReference>
<comment type="subcellular location">
    <subcellularLocation>
        <location evidence="1">Membrane</location>
        <topology evidence="1">Single-pass membrane protein</topology>
    </subcellularLocation>
</comment>
<evidence type="ECO:0000256" key="5">
    <source>
        <dbReference type="ARBA" id="ARBA00022989"/>
    </source>
</evidence>
<organism evidence="10 11">
    <name type="scientific">Hibiscus sabdariffa</name>
    <name type="common">roselle</name>
    <dbReference type="NCBI Taxonomy" id="183260"/>
    <lineage>
        <taxon>Eukaryota</taxon>
        <taxon>Viridiplantae</taxon>
        <taxon>Streptophyta</taxon>
        <taxon>Embryophyta</taxon>
        <taxon>Tracheophyta</taxon>
        <taxon>Spermatophyta</taxon>
        <taxon>Magnoliopsida</taxon>
        <taxon>eudicotyledons</taxon>
        <taxon>Gunneridae</taxon>
        <taxon>Pentapetalae</taxon>
        <taxon>rosids</taxon>
        <taxon>malvids</taxon>
        <taxon>Malvales</taxon>
        <taxon>Malvaceae</taxon>
        <taxon>Malvoideae</taxon>
        <taxon>Hibiscus</taxon>
    </lineage>
</organism>
<feature type="transmembrane region" description="Helical" evidence="7">
    <location>
        <begin position="21"/>
        <end position="39"/>
    </location>
</feature>
<comment type="similarity">
    <text evidence="2">Belongs to the PC-esterase family. TBL subfamily.</text>
</comment>
<keyword evidence="6 7" id="KW-0472">Membrane</keyword>
<dbReference type="PANTHER" id="PTHR32285">
    <property type="entry name" value="PROTEIN TRICHOME BIREFRINGENCE-LIKE 9-RELATED"/>
    <property type="match status" value="1"/>
</dbReference>
<dbReference type="Pfam" id="PF14416">
    <property type="entry name" value="PMR5N"/>
    <property type="match status" value="1"/>
</dbReference>
<keyword evidence="11" id="KW-1185">Reference proteome</keyword>
<dbReference type="Gene3D" id="3.40.50.970">
    <property type="match status" value="1"/>
</dbReference>
<evidence type="ECO:0000259" key="9">
    <source>
        <dbReference type="Pfam" id="PF14416"/>
    </source>
</evidence>
<evidence type="ECO:0000313" key="11">
    <source>
        <dbReference type="Proteomes" id="UP001472677"/>
    </source>
</evidence>
<dbReference type="Pfam" id="PF13839">
    <property type="entry name" value="PC-Esterase"/>
    <property type="match status" value="1"/>
</dbReference>
<evidence type="ECO:0000256" key="6">
    <source>
        <dbReference type="ARBA" id="ARBA00023136"/>
    </source>
</evidence>
<dbReference type="InterPro" id="IPR025846">
    <property type="entry name" value="TBL_N"/>
</dbReference>